<keyword evidence="2" id="KW-1185">Reference proteome</keyword>
<dbReference type="AlphaFoldDB" id="A0A0C2BST2"/>
<accession>A0A0C2BST2</accession>
<evidence type="ECO:0000313" key="1">
    <source>
        <dbReference type="EMBL" id="KIF81131.1"/>
    </source>
</evidence>
<comment type="caution">
    <text evidence="1">The sequence shown here is derived from an EMBL/GenBank/DDBJ whole genome shotgun (WGS) entry which is preliminary data.</text>
</comment>
<protein>
    <submittedName>
        <fullName evidence="1">Uncharacterized protein</fullName>
    </submittedName>
</protein>
<dbReference type="OrthoDB" id="8775224at2"/>
<dbReference type="EMBL" id="JWJG01000028">
    <property type="protein sequence ID" value="KIF81131.1"/>
    <property type="molecule type" value="Genomic_DNA"/>
</dbReference>
<name>A0A0C2BST2_9BURK</name>
<dbReference type="Proteomes" id="UP000031572">
    <property type="component" value="Unassembled WGS sequence"/>
</dbReference>
<organism evidence="1 2">
    <name type="scientific">Noviherbaspirillum autotrophicum</name>
    <dbReference type="NCBI Taxonomy" id="709839"/>
    <lineage>
        <taxon>Bacteria</taxon>
        <taxon>Pseudomonadati</taxon>
        <taxon>Pseudomonadota</taxon>
        <taxon>Betaproteobacteria</taxon>
        <taxon>Burkholderiales</taxon>
        <taxon>Oxalobacteraceae</taxon>
        <taxon>Noviherbaspirillum</taxon>
    </lineage>
</organism>
<evidence type="ECO:0000313" key="2">
    <source>
        <dbReference type="Proteomes" id="UP000031572"/>
    </source>
</evidence>
<reference evidence="1 2" key="1">
    <citation type="submission" date="2014-12" db="EMBL/GenBank/DDBJ databases">
        <title>Denitrispirillum autotrophicum gen. nov., sp. nov., Denitrifying, Facultatively Autotrophic Bacteria Isolated from Rice Paddy Soil.</title>
        <authorList>
            <person name="Ishii S."/>
            <person name="Ashida N."/>
            <person name="Ohno H."/>
            <person name="Otsuka S."/>
            <person name="Yokota A."/>
            <person name="Senoo K."/>
        </authorList>
    </citation>
    <scope>NUCLEOTIDE SEQUENCE [LARGE SCALE GENOMIC DNA]</scope>
    <source>
        <strain evidence="1 2">TSA66</strain>
    </source>
</reference>
<sequence length="154" mass="17414">MTTYYTIRTDTWIMSLPSDWGQRDASSSSSLYFEASDGTKGLYISTWKLREDDTRAAEQVVKVFRANDLKSLDNMGGYQWRIVDDESDTLDGACVAITDCMAQDNNYRVIGKIIAAPPFVVRASFHDYACIDYAQSRAYFSPLLESLCLLKEQS</sequence>
<gene>
    <name evidence="1" type="ORF">TSA66_10440</name>
</gene>
<proteinExistence type="predicted"/>
<dbReference type="RefSeq" id="WP_040039954.1">
    <property type="nucleotide sequence ID" value="NZ_JWJG01000028.1"/>
</dbReference>